<accession>A0A2K6EUP3</accession>
<evidence type="ECO:0000256" key="3">
    <source>
        <dbReference type="SAM" id="MobiDB-lite"/>
    </source>
</evidence>
<organism evidence="6 7">
    <name type="scientific">Propithecus coquereli</name>
    <name type="common">Coquerel's sifaka</name>
    <name type="synonym">Propithecus verreauxi coquereli</name>
    <dbReference type="NCBI Taxonomy" id="379532"/>
    <lineage>
        <taxon>Eukaryota</taxon>
        <taxon>Metazoa</taxon>
        <taxon>Chordata</taxon>
        <taxon>Craniata</taxon>
        <taxon>Vertebrata</taxon>
        <taxon>Euteleostomi</taxon>
        <taxon>Mammalia</taxon>
        <taxon>Eutheria</taxon>
        <taxon>Euarchontoglires</taxon>
        <taxon>Primates</taxon>
        <taxon>Strepsirrhini</taxon>
        <taxon>Lemuriformes</taxon>
        <taxon>Indriidae</taxon>
        <taxon>Propithecus</taxon>
    </lineage>
</organism>
<proteinExistence type="inferred from homology"/>
<dbReference type="Pfam" id="PF25332">
    <property type="entry name" value="C2_PACS_N"/>
    <property type="match status" value="1"/>
</dbReference>
<dbReference type="AlphaFoldDB" id="A0A2K6EUP3"/>
<dbReference type="InterPro" id="IPR019381">
    <property type="entry name" value="PACS1/2_C"/>
</dbReference>
<dbReference type="Pfam" id="PF10254">
    <property type="entry name" value="Pacs-1"/>
    <property type="match status" value="1"/>
</dbReference>
<evidence type="ECO:0000256" key="2">
    <source>
        <dbReference type="ARBA" id="ARBA00022553"/>
    </source>
</evidence>
<dbReference type="PANTHER" id="PTHR13280">
    <property type="entry name" value="PHOSPHOFURIN ACIDIC CLUSTER SORTING PROTEIN"/>
    <property type="match status" value="1"/>
</dbReference>
<dbReference type="Ensembl" id="ENSPCOT00000015838.1">
    <property type="protein sequence ID" value="ENSPCOP00000005455.1"/>
    <property type="gene ID" value="ENSPCOG00000013634.1"/>
</dbReference>
<sequence>MAERGRLGLPGAPGALNTPVPMNLFATWEVDGSSPSCVPRLCSLTLKKLVVFKELEKELISVVIAVKMQYPHFLKREGNKLQIMLQRRKRYKNRTILGYKTLAAGSVSMAEVMQHPAEGGQVLSLCSSIKEAPVKVAEIWIVSLSSQPIDHEDSAMQAGPKAKSADNYSEEEYESFSSEQEASDDAVQGQDLDEDDFDMGKPKKQRRPIVRTTSMTRQQNFKQKVVALLRRFKVSDEVLDSEQDPAEHVPEAEEDLDLLYDTLDMENPSDSGPDMEDDDSVLSTPKPKLRPYFEGLSHSSSQTEIGSIHSARSHREPPSPADVPEKTRSLGGKRPSDSVSDTVALGASAPREPSGQPEDSPEAEPSTLDVFTEKLPPSGRITKTESLVIPSTRSEGKQAGRRGRSTSLKERQPARPQSERANSLDNERCPDSRSQLQIPRKTVYDQLNHILVSDDQLPENIILVNTADWQGQFLSDVLQRHTLPVVCTCSAADVQAAFSTIVSRIQRYCNCNSQPPTPVKIAVAGAQHYLSAVLRLFVEQLSHKTPDWLGYMRFLVIPLGSHPVARYLGSVDYRYNNFFQDLAWRDLFNKLEAQSAAQDTPDIVSRITQYIAGANCAHQLPIAEAMLTYKQKSPDEESSQKFIPFVGVVKVGIVEPSSATSGDSDDAAPSGPGVLSSTPPSTSPAAKEASPTPPSSPSVSGGLSSPSQGVGAELMGLQVDYWTAAQPADRKRDAEKKDLPTAKSTLKCTFRSLQVSRLPSSGEAAATPTMSMTVVTKEKNKKVMFLPKKTKDKDVESKSQCIEGISRLICTAKHQQNMLRVLIDGVECSDVKFFQLAAQWSSHVKHFPICIFGHSKATV</sequence>
<comment type="similarity">
    <text evidence="1">Belongs to the PACS family.</text>
</comment>
<dbReference type="GO" id="GO:0044325">
    <property type="term" value="F:transmembrane transporter binding"/>
    <property type="evidence" value="ECO:0007669"/>
    <property type="project" value="TreeGrafter"/>
</dbReference>
<evidence type="ECO:0000313" key="6">
    <source>
        <dbReference type="Ensembl" id="ENSPCOP00000005455.1"/>
    </source>
</evidence>
<evidence type="ECO:0000256" key="1">
    <source>
        <dbReference type="ARBA" id="ARBA00008590"/>
    </source>
</evidence>
<dbReference type="GeneTree" id="ENSGT00950000183209"/>
<feature type="compositionally biased region" description="Low complexity" evidence="3">
    <location>
        <begin position="697"/>
        <end position="710"/>
    </location>
</feature>
<dbReference type="Proteomes" id="UP000233160">
    <property type="component" value="Unassembled WGS sequence"/>
</dbReference>
<keyword evidence="7" id="KW-1185">Reference proteome</keyword>
<evidence type="ECO:0000259" key="5">
    <source>
        <dbReference type="Pfam" id="PF25332"/>
    </source>
</evidence>
<feature type="domain" description="Phosphofurin acidic cluster sorting protein 1/2 N-terminal C2" evidence="5">
    <location>
        <begin position="68"/>
        <end position="124"/>
    </location>
</feature>
<feature type="compositionally biased region" description="Basic and acidic residues" evidence="3">
    <location>
        <begin position="313"/>
        <end position="328"/>
    </location>
</feature>
<protein>
    <submittedName>
        <fullName evidence="6">Phosphofurin acidic cluster sorting protein 2</fullName>
    </submittedName>
</protein>
<feature type="region of interest" description="Disordered" evidence="3">
    <location>
        <begin position="238"/>
        <end position="435"/>
    </location>
</feature>
<evidence type="ECO:0000313" key="7">
    <source>
        <dbReference type="Proteomes" id="UP000233160"/>
    </source>
</evidence>
<feature type="region of interest" description="Disordered" evidence="3">
    <location>
        <begin position="151"/>
        <end position="217"/>
    </location>
</feature>
<dbReference type="InterPro" id="IPR057541">
    <property type="entry name" value="PACS1/2_N"/>
</dbReference>
<keyword evidence="2" id="KW-0597">Phosphoprotein</keyword>
<feature type="compositionally biased region" description="Low complexity" evidence="3">
    <location>
        <begin position="657"/>
        <end position="690"/>
    </location>
</feature>
<gene>
    <name evidence="6" type="primary">PACS2</name>
</gene>
<evidence type="ECO:0000259" key="4">
    <source>
        <dbReference type="Pfam" id="PF10254"/>
    </source>
</evidence>
<feature type="region of interest" description="Disordered" evidence="3">
    <location>
        <begin position="657"/>
        <end position="710"/>
    </location>
</feature>
<reference evidence="6" key="2">
    <citation type="submission" date="2025-09" db="UniProtKB">
        <authorList>
            <consortium name="Ensembl"/>
        </authorList>
    </citation>
    <scope>IDENTIFICATION</scope>
</reference>
<reference evidence="6" key="1">
    <citation type="submission" date="2025-08" db="UniProtKB">
        <authorList>
            <consortium name="Ensembl"/>
        </authorList>
    </citation>
    <scope>IDENTIFICATION</scope>
</reference>
<dbReference type="PANTHER" id="PTHR13280:SF15">
    <property type="entry name" value="PHOSPHOFURIN ACIDIC CLUSTER SORTING PROTEIN 2"/>
    <property type="match status" value="1"/>
</dbReference>
<feature type="domain" description="Phosphofurin acidic cluster sorting protein 1/2 C-terminal" evidence="4">
    <location>
        <begin position="443"/>
        <end position="855"/>
    </location>
</feature>
<dbReference type="GO" id="GO:0072659">
    <property type="term" value="P:protein localization to plasma membrane"/>
    <property type="evidence" value="ECO:0007669"/>
    <property type="project" value="TreeGrafter"/>
</dbReference>
<name>A0A2K6EUP3_PROCO</name>